<keyword evidence="2" id="KW-0813">Transport</keyword>
<accession>A0A2U1K4F1</accession>
<dbReference type="Proteomes" id="UP000245998">
    <property type="component" value="Unassembled WGS sequence"/>
</dbReference>
<evidence type="ECO:0000256" key="3">
    <source>
        <dbReference type="ARBA" id="ARBA00022729"/>
    </source>
</evidence>
<dbReference type="PANTHER" id="PTHR33376">
    <property type="match status" value="1"/>
</dbReference>
<dbReference type="InterPro" id="IPR038404">
    <property type="entry name" value="TRAP_DctP_sf"/>
</dbReference>
<evidence type="ECO:0000313" key="5">
    <source>
        <dbReference type="EMBL" id="PWA11828.1"/>
    </source>
</evidence>
<dbReference type="EMBL" id="QCZG01000016">
    <property type="protein sequence ID" value="PWA11828.1"/>
    <property type="molecule type" value="Genomic_DNA"/>
</dbReference>
<dbReference type="CDD" id="cd13603">
    <property type="entry name" value="PBP2_TRAP_Siap_TeaA_like"/>
    <property type="match status" value="1"/>
</dbReference>
<dbReference type="InterPro" id="IPR004682">
    <property type="entry name" value="TRAP_DctP"/>
</dbReference>
<dbReference type="RefSeq" id="WP_116554620.1">
    <property type="nucleotide sequence ID" value="NZ_QCZG01000016.1"/>
</dbReference>
<feature type="chain" id="PRO_5038916628" evidence="4">
    <location>
        <begin position="22"/>
        <end position="354"/>
    </location>
</feature>
<dbReference type="PANTHER" id="PTHR33376:SF7">
    <property type="entry name" value="C4-DICARBOXYLATE-BINDING PROTEIN DCTB"/>
    <property type="match status" value="1"/>
</dbReference>
<gene>
    <name evidence="5" type="ORF">DCC39_09330</name>
</gene>
<comment type="caution">
    <text evidence="5">The sequence shown here is derived from an EMBL/GenBank/DDBJ whole genome shotgun (WGS) entry which is preliminary data.</text>
</comment>
<dbReference type="GO" id="GO:0055085">
    <property type="term" value="P:transmembrane transport"/>
    <property type="evidence" value="ECO:0007669"/>
    <property type="project" value="InterPro"/>
</dbReference>
<feature type="signal peptide" evidence="4">
    <location>
        <begin position="1"/>
        <end position="21"/>
    </location>
</feature>
<proteinExistence type="inferred from homology"/>
<evidence type="ECO:0000256" key="4">
    <source>
        <dbReference type="SAM" id="SignalP"/>
    </source>
</evidence>
<reference evidence="5 6" key="1">
    <citation type="submission" date="2018-04" db="EMBL/GenBank/DDBJ databases">
        <title>Camelliibacillus theae gen. nov., sp. nov., isolated from Pu'er tea.</title>
        <authorList>
            <person name="Niu L."/>
        </authorList>
    </citation>
    <scope>NUCLEOTIDE SEQUENCE [LARGE SCALE GENOMIC DNA]</scope>
    <source>
        <strain evidence="5 6">T8</strain>
    </source>
</reference>
<comment type="similarity">
    <text evidence="1">Belongs to the bacterial solute-binding protein 7 family.</text>
</comment>
<name>A0A2U1K4F1_9BACI</name>
<keyword evidence="6" id="KW-1185">Reference proteome</keyword>
<dbReference type="InterPro" id="IPR018389">
    <property type="entry name" value="DctP_fam"/>
</dbReference>
<dbReference type="OrthoDB" id="9776801at2"/>
<dbReference type="NCBIfam" id="NF037995">
    <property type="entry name" value="TRAP_S1"/>
    <property type="match status" value="1"/>
</dbReference>
<evidence type="ECO:0000256" key="1">
    <source>
        <dbReference type="ARBA" id="ARBA00009023"/>
    </source>
</evidence>
<dbReference type="AlphaFoldDB" id="A0A2U1K4F1"/>
<evidence type="ECO:0000256" key="2">
    <source>
        <dbReference type="ARBA" id="ARBA00022448"/>
    </source>
</evidence>
<dbReference type="Gene3D" id="3.40.190.170">
    <property type="entry name" value="Bacterial extracellular solute-binding protein, family 7"/>
    <property type="match status" value="1"/>
</dbReference>
<dbReference type="NCBIfam" id="TIGR00787">
    <property type="entry name" value="dctP"/>
    <property type="match status" value="1"/>
</dbReference>
<sequence>MSFIRKFSVLAFYLFAILLIAAGCGNSQSSTEGEGESGKKVANKGNSEQEKYVIKFAHVVSASTAKGKAAEKFAEVVSEKTDGQIEVEIYPDSQLGNDREIIEQMQSGTVQMNAPFTGVLPSFVKQFEVFDLPFIFSSTEEAKKAMQGELGEQLNQYLTQQGLRGLGYWDGGLKHLTNSVRPIEKPEDMKGLKIRTSQSPLLISQFQALGAGGVSIDFAELYTALQTKTVDGQENPLSNIVSKKLYEVQDYLTISSHGYMGYVLMISEDFYQSLPKDLQTAIDEAAKEASEWQWKQAAADEEEYMKVLEDSGIEITELTAENREAFIEATKKVYDEFKEIDGSEELLNAINGEK</sequence>
<dbReference type="Pfam" id="PF03480">
    <property type="entry name" value="DctP"/>
    <property type="match status" value="1"/>
</dbReference>
<organism evidence="5 6">
    <name type="scientific">Pueribacillus theae</name>
    <dbReference type="NCBI Taxonomy" id="2171751"/>
    <lineage>
        <taxon>Bacteria</taxon>
        <taxon>Bacillati</taxon>
        <taxon>Bacillota</taxon>
        <taxon>Bacilli</taxon>
        <taxon>Bacillales</taxon>
        <taxon>Bacillaceae</taxon>
        <taxon>Pueribacillus</taxon>
    </lineage>
</organism>
<dbReference type="PIRSF" id="PIRSF006470">
    <property type="entry name" value="DctB"/>
    <property type="match status" value="1"/>
</dbReference>
<protein>
    <submittedName>
        <fullName evidence="5">C4-dicarboxylate ABC transporter substrate-binding protein</fullName>
    </submittedName>
</protein>
<keyword evidence="3 4" id="KW-0732">Signal</keyword>
<evidence type="ECO:0000313" key="6">
    <source>
        <dbReference type="Proteomes" id="UP000245998"/>
    </source>
</evidence>
<dbReference type="GO" id="GO:0030288">
    <property type="term" value="C:outer membrane-bounded periplasmic space"/>
    <property type="evidence" value="ECO:0007669"/>
    <property type="project" value="InterPro"/>
</dbReference>
<dbReference type="PROSITE" id="PS51257">
    <property type="entry name" value="PROKAR_LIPOPROTEIN"/>
    <property type="match status" value="1"/>
</dbReference>